<comment type="caution">
    <text evidence="2">The sequence shown here is derived from an EMBL/GenBank/DDBJ whole genome shotgun (WGS) entry which is preliminary data.</text>
</comment>
<evidence type="ECO:0000313" key="2">
    <source>
        <dbReference type="EMBL" id="KAG0690831.1"/>
    </source>
</evidence>
<dbReference type="GO" id="GO:0007005">
    <property type="term" value="P:mitochondrion organization"/>
    <property type="evidence" value="ECO:0007669"/>
    <property type="project" value="TreeGrafter"/>
</dbReference>
<dbReference type="PANTHER" id="PTHR38409:SF1">
    <property type="entry name" value="MITOCHONDRIAL ADAPTER PROTEIN MCP1"/>
    <property type="match status" value="1"/>
</dbReference>
<dbReference type="GO" id="GO:0055088">
    <property type="term" value="P:lipid homeostasis"/>
    <property type="evidence" value="ECO:0007669"/>
    <property type="project" value="InterPro"/>
</dbReference>
<feature type="transmembrane region" description="Helical" evidence="1">
    <location>
        <begin position="47"/>
        <end position="68"/>
    </location>
</feature>
<protein>
    <submittedName>
        <fullName evidence="2">Uncharacterized protein</fullName>
    </submittedName>
</protein>
<accession>A0A9P6WPF4</accession>
<name>A0A9P6WPF4_9ASCO</name>
<proteinExistence type="predicted"/>
<dbReference type="EMBL" id="PUHW01000016">
    <property type="protein sequence ID" value="KAG0690831.1"/>
    <property type="molecule type" value="Genomic_DNA"/>
</dbReference>
<keyword evidence="1" id="KW-0812">Transmembrane</keyword>
<feature type="transmembrane region" description="Helical" evidence="1">
    <location>
        <begin position="88"/>
        <end position="110"/>
    </location>
</feature>
<organism evidence="2 3">
    <name type="scientific">Pichia californica</name>
    <dbReference type="NCBI Taxonomy" id="460514"/>
    <lineage>
        <taxon>Eukaryota</taxon>
        <taxon>Fungi</taxon>
        <taxon>Dikarya</taxon>
        <taxon>Ascomycota</taxon>
        <taxon>Saccharomycotina</taxon>
        <taxon>Pichiomycetes</taxon>
        <taxon>Pichiales</taxon>
        <taxon>Pichiaceae</taxon>
        <taxon>Pichia</taxon>
    </lineage>
</organism>
<reference evidence="2" key="1">
    <citation type="submission" date="2020-11" db="EMBL/GenBank/DDBJ databases">
        <title>Kefir isolates.</title>
        <authorList>
            <person name="Marcisauskas S."/>
            <person name="Kim Y."/>
            <person name="Blasche S."/>
        </authorList>
    </citation>
    <scope>NUCLEOTIDE SEQUENCE</scope>
    <source>
        <strain evidence="2">Olga-1</strain>
    </source>
</reference>
<keyword evidence="3" id="KW-1185">Reference proteome</keyword>
<evidence type="ECO:0000256" key="1">
    <source>
        <dbReference type="SAM" id="Phobius"/>
    </source>
</evidence>
<dbReference type="AlphaFoldDB" id="A0A9P6WPF4"/>
<keyword evidence="1" id="KW-0472">Membrane</keyword>
<gene>
    <name evidence="2" type="ORF">C6P40_001091</name>
</gene>
<dbReference type="GO" id="GO:0005741">
    <property type="term" value="C:mitochondrial outer membrane"/>
    <property type="evidence" value="ECO:0007669"/>
    <property type="project" value="TreeGrafter"/>
</dbReference>
<sequence>MSELHEVEPEPITTLPGIPASLPKNGTTHPYLIKSINILSKFQQYSVMPFSVFSIIHLSGVVIGTSIFGPQIGDDLIGLGREIYQVPIIEIGIFISAGIHVISGISINLLRKYYNYVKYGGRKSKKDENREKFQNLTTKPIKNSIDTNGNNSEEVKNIDEGLGGIGSIIGIGSRKSITSRWLGLSPLAFSGYLFLGLLIGHVYYERIVPIAVDGDSSMTPDLPAAVGALGSVLCGASPGAPAGGVCSSGEAVCPVSAVGAGMRSGVGRTSAETGDRRQSPARVVGVIDVGLRADTDWV</sequence>
<dbReference type="PANTHER" id="PTHR38409">
    <property type="entry name" value="MDM10-COMPLEMENTING PROTEIN 1"/>
    <property type="match status" value="1"/>
</dbReference>
<dbReference type="Proteomes" id="UP000697127">
    <property type="component" value="Unassembled WGS sequence"/>
</dbReference>
<feature type="transmembrane region" description="Helical" evidence="1">
    <location>
        <begin position="181"/>
        <end position="204"/>
    </location>
</feature>
<dbReference type="InterPro" id="IPR039960">
    <property type="entry name" value="MCP1"/>
</dbReference>
<evidence type="ECO:0000313" key="3">
    <source>
        <dbReference type="Proteomes" id="UP000697127"/>
    </source>
</evidence>
<keyword evidence="1" id="KW-1133">Transmembrane helix</keyword>